<keyword evidence="3" id="KW-0472">Membrane</keyword>
<feature type="domain" description="FecR protein" evidence="4">
    <location>
        <begin position="141"/>
        <end position="201"/>
    </location>
</feature>
<evidence type="ECO:0000256" key="3">
    <source>
        <dbReference type="SAM" id="Phobius"/>
    </source>
</evidence>
<dbReference type="KEGG" id="llu:AKJ09_01533"/>
<dbReference type="InterPro" id="IPR012373">
    <property type="entry name" value="Ferrdict_sens_TM"/>
</dbReference>
<dbReference type="EMBL" id="CP012333">
    <property type="protein sequence ID" value="AKU94869.1"/>
    <property type="molecule type" value="Genomic_DNA"/>
</dbReference>
<dbReference type="Gene3D" id="2.60.120.1440">
    <property type="match status" value="1"/>
</dbReference>
<evidence type="ECO:0000256" key="2">
    <source>
        <dbReference type="SAM" id="MobiDB-lite"/>
    </source>
</evidence>
<gene>
    <name evidence="6" type="ORF">AKJ09_01533</name>
</gene>
<feature type="transmembrane region" description="Helical" evidence="3">
    <location>
        <begin position="88"/>
        <end position="108"/>
    </location>
</feature>
<organism evidence="6 7">
    <name type="scientific">Labilithrix luteola</name>
    <dbReference type="NCBI Taxonomy" id="1391654"/>
    <lineage>
        <taxon>Bacteria</taxon>
        <taxon>Pseudomonadati</taxon>
        <taxon>Myxococcota</taxon>
        <taxon>Polyangia</taxon>
        <taxon>Polyangiales</taxon>
        <taxon>Labilitrichaceae</taxon>
        <taxon>Labilithrix</taxon>
    </lineage>
</organism>
<dbReference type="InterPro" id="IPR006860">
    <property type="entry name" value="FecR"/>
</dbReference>
<keyword evidence="3" id="KW-0812">Transmembrane</keyword>
<dbReference type="AlphaFoldDB" id="A0A0K1PP26"/>
<dbReference type="PANTHER" id="PTHR30273">
    <property type="entry name" value="PERIPLASMIC SIGNAL SENSOR AND SIGMA FACTOR ACTIVATOR FECR-RELATED"/>
    <property type="match status" value="1"/>
</dbReference>
<dbReference type="GO" id="GO:0016989">
    <property type="term" value="F:sigma factor antagonist activity"/>
    <property type="evidence" value="ECO:0007669"/>
    <property type="project" value="TreeGrafter"/>
</dbReference>
<sequence length="382" mass="41902">MMPSCNRLWEVDALREGRLGTSDEESFLRHRRTCEECRARLSEDERLRDLGRALPVVAPNELAARRMRGNILHRSAGAPTTRGRSRMALAITAASLVAIGAFAGHSHFARRNAISERPNLDEVQSVVMPTPGTDWRRERDGNVERIRIGEGTVTLEVRHQTPGRRFFVDTPDAEIEVRGTRFEVVVANHATRRVRVFEGLVALRRHGDEERRLGANETWESTFETTSIPAPPTPSAVASTAPARKPKPSSLADAGTDDTTSAEYRHAMDLYGAGDYESAAREFHAFAARHPSSPESEDAAFLEAVALTRGARADAAAVVAERFLSRYPTSFHAKDAAIIVARAARVRGDCAKAREALTRWPASSSDVRSALGSCAEPTSVDR</sequence>
<keyword evidence="7" id="KW-1185">Reference proteome</keyword>
<evidence type="ECO:0000259" key="4">
    <source>
        <dbReference type="Pfam" id="PF04773"/>
    </source>
</evidence>
<proteinExistence type="predicted"/>
<protein>
    <recommendedName>
        <fullName evidence="8">FecR protein domain-containing protein</fullName>
    </recommendedName>
</protein>
<dbReference type="Pfam" id="PF04773">
    <property type="entry name" value="FecR"/>
    <property type="match status" value="1"/>
</dbReference>
<dbReference type="InterPro" id="IPR039565">
    <property type="entry name" value="BamD-like"/>
</dbReference>
<dbReference type="InterPro" id="IPR011990">
    <property type="entry name" value="TPR-like_helical_dom_sf"/>
</dbReference>
<dbReference type="Proteomes" id="UP000064967">
    <property type="component" value="Chromosome"/>
</dbReference>
<dbReference type="PANTHER" id="PTHR30273:SF2">
    <property type="entry name" value="PROTEIN FECR"/>
    <property type="match status" value="1"/>
</dbReference>
<evidence type="ECO:0008006" key="8">
    <source>
        <dbReference type="Google" id="ProtNLM"/>
    </source>
</evidence>
<evidence type="ECO:0000313" key="6">
    <source>
        <dbReference type="EMBL" id="AKU94869.1"/>
    </source>
</evidence>
<dbReference type="STRING" id="1391654.AKJ09_01533"/>
<evidence type="ECO:0000259" key="5">
    <source>
        <dbReference type="Pfam" id="PF13525"/>
    </source>
</evidence>
<keyword evidence="3" id="KW-1133">Transmembrane helix</keyword>
<dbReference type="Pfam" id="PF13525">
    <property type="entry name" value="YfiO"/>
    <property type="match status" value="1"/>
</dbReference>
<feature type="domain" description="Outer membrane lipoprotein BamD-like" evidence="5">
    <location>
        <begin position="257"/>
        <end position="333"/>
    </location>
</feature>
<feature type="region of interest" description="Disordered" evidence="2">
    <location>
        <begin position="212"/>
        <end position="259"/>
    </location>
</feature>
<dbReference type="SUPFAM" id="SSF48452">
    <property type="entry name" value="TPR-like"/>
    <property type="match status" value="1"/>
</dbReference>
<keyword evidence="1" id="KW-0732">Signal</keyword>
<name>A0A0K1PP26_9BACT</name>
<reference evidence="6 7" key="1">
    <citation type="submission" date="2015-08" db="EMBL/GenBank/DDBJ databases">
        <authorList>
            <person name="Babu N.S."/>
            <person name="Beckwith C.J."/>
            <person name="Beseler K.G."/>
            <person name="Brison A."/>
            <person name="Carone J.V."/>
            <person name="Caskin T.P."/>
            <person name="Diamond M."/>
            <person name="Durham M.E."/>
            <person name="Foxe J.M."/>
            <person name="Go M."/>
            <person name="Henderson B.A."/>
            <person name="Jones I.B."/>
            <person name="McGettigan J.A."/>
            <person name="Micheletti S.J."/>
            <person name="Nasrallah M.E."/>
            <person name="Ortiz D."/>
            <person name="Piller C.R."/>
            <person name="Privatt S.R."/>
            <person name="Schneider S.L."/>
            <person name="Sharp S."/>
            <person name="Smith T.C."/>
            <person name="Stanton J.D."/>
            <person name="Ullery H.E."/>
            <person name="Wilson R.J."/>
            <person name="Serrano M.G."/>
            <person name="Buck G."/>
            <person name="Lee V."/>
            <person name="Wang Y."/>
            <person name="Carvalho R."/>
            <person name="Voegtly L."/>
            <person name="Shi R."/>
            <person name="Duckworth R."/>
            <person name="Johnson A."/>
            <person name="Loviza R."/>
            <person name="Walstead R."/>
            <person name="Shah Z."/>
            <person name="Kiflezghi M."/>
            <person name="Wade K."/>
            <person name="Ball S.L."/>
            <person name="Bradley K.W."/>
            <person name="Asai D.J."/>
            <person name="Bowman C.A."/>
            <person name="Russell D.A."/>
            <person name="Pope W.H."/>
            <person name="Jacobs-Sera D."/>
            <person name="Hendrix R.W."/>
            <person name="Hatfull G.F."/>
        </authorList>
    </citation>
    <scope>NUCLEOTIDE SEQUENCE [LARGE SCALE GENOMIC DNA]</scope>
    <source>
        <strain evidence="6 7">DSM 27648</strain>
    </source>
</reference>
<evidence type="ECO:0000256" key="1">
    <source>
        <dbReference type="ARBA" id="ARBA00022729"/>
    </source>
</evidence>
<evidence type="ECO:0000313" key="7">
    <source>
        <dbReference type="Proteomes" id="UP000064967"/>
    </source>
</evidence>
<dbReference type="Gene3D" id="1.25.40.10">
    <property type="entry name" value="Tetratricopeptide repeat domain"/>
    <property type="match status" value="1"/>
</dbReference>
<accession>A0A0K1PP26</accession>